<sequence length="700" mass="78458">MNFLMLPRFSMFVLLAVFPVRGWGQDFSFRKPLEKEVLGESFPKAGLVFRGENRRETGPDYEDWEQDVAGNVGIIRKFVREELNHPDRMDEARLSSYLNRYAAAHPLELFLLHFNSRAKLFDFHADKFWVGHYLQQQGVQCQEAIDRDQTVIAVPGTNRFKVQKPFPGQPARIEDSVLLLVERDQEGVFHWENHEFVFLVNVNADDKTLTVRRGAHHTGPASFKAGQCYVTQIKQYRDRLVFNLSLDCPRSPNGQQAADVLLALFDSWFCQGGPLEPMDGIAFDVQYWDISSNFDTNVDGIADGGIIRGQPRWAQGVYRFSKSIREHFGDDFIITSDGHRKANSQAIGIHNGIESEGLVQHNDGWRGISRTVNTHQYWNTFNTSAINFNYIVTKLVDRQDAKAATRLHRFAHAMAACLGVGCTDAIEDVIKGTEQEHFWLGKAVGPMVNLAETSNQVVYRMPDVLGDDDLGRWSSADDVLISRSSDGGLRIGRRKGSSAELDSERADRASKADGYAALPSLSFEMTLDLPPGDLFVTLDVRSESAREGFSGTEVPRLMTFDLAGHYDDPQVGPRGLDIWTLAGQRDYFASEFYVRNAGGDEGRDNVRMRFEIDGPGDLYLKNLVVRNASVFYAREFEHGVVVVNPSLQPGAINLIEHFGQHDYAAIRSSDPRDSVNNGLAIANPAALKVEPVSGLFISKQ</sequence>
<proteinExistence type="predicted"/>
<evidence type="ECO:0000313" key="2">
    <source>
        <dbReference type="Proteomes" id="UP000319908"/>
    </source>
</evidence>
<organism evidence="1 2">
    <name type="scientific">Allorhodopirellula heiligendammensis</name>
    <dbReference type="NCBI Taxonomy" id="2714739"/>
    <lineage>
        <taxon>Bacteria</taxon>
        <taxon>Pseudomonadati</taxon>
        <taxon>Planctomycetota</taxon>
        <taxon>Planctomycetia</taxon>
        <taxon>Pirellulales</taxon>
        <taxon>Pirellulaceae</taxon>
        <taxon>Allorhodopirellula</taxon>
    </lineage>
</organism>
<name>A0A5C6BH44_9BACT</name>
<accession>A0A5C6BH44</accession>
<gene>
    <name evidence="1" type="ORF">Poly21_44940</name>
</gene>
<keyword evidence="2" id="KW-1185">Reference proteome</keyword>
<reference evidence="1 2" key="1">
    <citation type="journal article" date="2020" name="Antonie Van Leeuwenhoek">
        <title>Rhodopirellula heiligendammensis sp. nov., Rhodopirellula pilleata sp. nov., and Rhodopirellula solitaria sp. nov. isolated from natural or artificial marine surfaces in Northern Germany and California, USA, and emended description of the genus Rhodopirellula.</title>
        <authorList>
            <person name="Kallscheuer N."/>
            <person name="Wiegand S."/>
            <person name="Jogler M."/>
            <person name="Boedeker C."/>
            <person name="Peeters S.H."/>
            <person name="Rast P."/>
            <person name="Heuer A."/>
            <person name="Jetten M.S.M."/>
            <person name="Rohde M."/>
            <person name="Jogler C."/>
        </authorList>
    </citation>
    <scope>NUCLEOTIDE SEQUENCE [LARGE SCALE GENOMIC DNA]</scope>
    <source>
        <strain evidence="1 2">Poly21</strain>
    </source>
</reference>
<dbReference type="EMBL" id="SJPU01000003">
    <property type="protein sequence ID" value="TWU10589.1"/>
    <property type="molecule type" value="Genomic_DNA"/>
</dbReference>
<evidence type="ECO:0000313" key="1">
    <source>
        <dbReference type="EMBL" id="TWU10589.1"/>
    </source>
</evidence>
<protein>
    <submittedName>
        <fullName evidence="1">Uncharacterized protein</fullName>
    </submittedName>
</protein>
<comment type="caution">
    <text evidence="1">The sequence shown here is derived from an EMBL/GenBank/DDBJ whole genome shotgun (WGS) entry which is preliminary data.</text>
</comment>
<dbReference type="Proteomes" id="UP000319908">
    <property type="component" value="Unassembled WGS sequence"/>
</dbReference>
<dbReference type="AlphaFoldDB" id="A0A5C6BH44"/>